<keyword evidence="5" id="KW-0274">FAD</keyword>
<keyword evidence="4" id="KW-0285">Flavoprotein</keyword>
<evidence type="ECO:0000256" key="15">
    <source>
        <dbReference type="ARBA" id="ARBA00049778"/>
    </source>
</evidence>
<evidence type="ECO:0000256" key="11">
    <source>
        <dbReference type="ARBA" id="ARBA00038856"/>
    </source>
</evidence>
<dbReference type="PANTHER" id="PTHR47470:SF1">
    <property type="entry name" value="FAD-DEPENDENT OXIDOREDUCTASE 2 FAD BINDING DOMAIN-CONTAINING PROTEIN"/>
    <property type="match status" value="1"/>
</dbReference>
<dbReference type="InterPro" id="IPR000172">
    <property type="entry name" value="GMC_OxRdtase_N"/>
</dbReference>
<evidence type="ECO:0000256" key="14">
    <source>
        <dbReference type="ARBA" id="ARBA00049744"/>
    </source>
</evidence>
<dbReference type="AlphaFoldDB" id="A0AAN4W325"/>
<comment type="similarity">
    <text evidence="2">Belongs to the GMC oxidoreductase family.</text>
</comment>
<dbReference type="SUPFAM" id="SSF51905">
    <property type="entry name" value="FAD/NAD(P)-binding domain"/>
    <property type="match status" value="1"/>
</dbReference>
<evidence type="ECO:0000256" key="2">
    <source>
        <dbReference type="ARBA" id="ARBA00010790"/>
    </source>
</evidence>
<dbReference type="InterPro" id="IPR052542">
    <property type="entry name" value="Cholesterol_Oxidase"/>
</dbReference>
<keyword evidence="6" id="KW-0560">Oxidoreductase</keyword>
<protein>
    <recommendedName>
        <fullName evidence="14">Cholesterol oxidase</fullName>
        <ecNumber evidence="13">1.1.3.6</ecNumber>
        <ecNumber evidence="11">5.3.3.1</ecNumber>
    </recommendedName>
    <alternativeName>
        <fullName evidence="15">Cholesterol isomerase</fullName>
    </alternativeName>
</protein>
<keyword evidence="19" id="KW-1185">Reference proteome</keyword>
<dbReference type="Gene3D" id="3.50.50.60">
    <property type="entry name" value="FAD/NAD(P)-binding domain"/>
    <property type="match status" value="3"/>
</dbReference>
<dbReference type="GO" id="GO:0016995">
    <property type="term" value="F:cholesterol oxidase activity"/>
    <property type="evidence" value="ECO:0007669"/>
    <property type="project" value="UniProtKB-EC"/>
</dbReference>
<evidence type="ECO:0000256" key="8">
    <source>
        <dbReference type="ARBA" id="ARBA00023166"/>
    </source>
</evidence>
<dbReference type="InterPro" id="IPR036188">
    <property type="entry name" value="FAD/NAD-bd_sf"/>
</dbReference>
<evidence type="ECO:0000256" key="4">
    <source>
        <dbReference type="ARBA" id="ARBA00022630"/>
    </source>
</evidence>
<dbReference type="Pfam" id="PF13450">
    <property type="entry name" value="NAD_binding_8"/>
    <property type="match status" value="1"/>
</dbReference>
<evidence type="ECO:0000259" key="16">
    <source>
        <dbReference type="Pfam" id="PF00732"/>
    </source>
</evidence>
<evidence type="ECO:0000256" key="10">
    <source>
        <dbReference type="ARBA" id="ARBA00023235"/>
    </source>
</evidence>
<dbReference type="Proteomes" id="UP001310022">
    <property type="component" value="Unassembled WGS sequence"/>
</dbReference>
<dbReference type="RefSeq" id="WP_338239082.1">
    <property type="nucleotide sequence ID" value="NZ_BQKE01000003.1"/>
</dbReference>
<evidence type="ECO:0000256" key="12">
    <source>
        <dbReference type="ARBA" id="ARBA00049645"/>
    </source>
</evidence>
<dbReference type="GO" id="GO:0008203">
    <property type="term" value="P:cholesterol metabolic process"/>
    <property type="evidence" value="ECO:0007669"/>
    <property type="project" value="UniProtKB-KW"/>
</dbReference>
<proteinExistence type="inferred from homology"/>
<dbReference type="Pfam" id="PF00732">
    <property type="entry name" value="GMC_oxred_N"/>
    <property type="match status" value="1"/>
</dbReference>
<evidence type="ECO:0000256" key="7">
    <source>
        <dbReference type="ARBA" id="ARBA00023098"/>
    </source>
</evidence>
<accession>A0AAN4W325</accession>
<evidence type="ECO:0000256" key="9">
    <source>
        <dbReference type="ARBA" id="ARBA00023221"/>
    </source>
</evidence>
<keyword evidence="8" id="KW-1207">Sterol metabolism</keyword>
<evidence type="ECO:0000256" key="3">
    <source>
        <dbReference type="ARBA" id="ARBA00022548"/>
    </source>
</evidence>
<evidence type="ECO:0000256" key="5">
    <source>
        <dbReference type="ARBA" id="ARBA00022827"/>
    </source>
</evidence>
<evidence type="ECO:0000313" key="18">
    <source>
        <dbReference type="EMBL" id="GJM63994.1"/>
    </source>
</evidence>
<feature type="domain" description="Glucose-methanol-choline oxidoreductase N-terminal" evidence="16">
    <location>
        <begin position="183"/>
        <end position="267"/>
    </location>
</feature>
<organism evidence="18 19">
    <name type="scientific">Persicobacter diffluens</name>
    <dbReference type="NCBI Taxonomy" id="981"/>
    <lineage>
        <taxon>Bacteria</taxon>
        <taxon>Pseudomonadati</taxon>
        <taxon>Bacteroidota</taxon>
        <taxon>Cytophagia</taxon>
        <taxon>Cytophagales</taxon>
        <taxon>Persicobacteraceae</taxon>
        <taxon>Persicobacter</taxon>
    </lineage>
</organism>
<name>A0AAN4W325_9BACT</name>
<comment type="pathway">
    <text evidence="12">Steroid metabolism; cholesterol degradation.</text>
</comment>
<gene>
    <name evidence="18" type="ORF">PEDI_45460</name>
</gene>
<keyword evidence="7" id="KW-0443">Lipid metabolism</keyword>
<sequence length="515" mass="57396">MQHYDYIIIGSGFGGSVSAMRLSEKGYRVLLIEKGKRFEDQDYPKSDWQFWKFLWMPALKWFGFQKINFFRKVLILSGVGLGGGSNVYANTHMQPEKQFFTHPSWGHFKPWLKILPHFYDTARQMLGTTPVPELHREDQILQEVAADMGALDSFKRTEVGVYFGEQGEDVDPYFEGKGPKRQACKQCAGCMVGCRHGAKNTLSKNYLYFAEKAGVEILTLWKADKIEFLEGKYSVRCQSLKSGHKAIYTSGGLVVAGGVLGTLDLLFKQKIQYKTLPLLSDTLGSNVMTNSEMLCGITQIPEKVNHGVSISSVFNADPHTHVEIVKYNNESGLMGRLAVLAAGGGSIGLRLLKLLGAIISHPIDFLKSTFGFKNWGEKTIILLIMQSLEETLNMEWRKGRFKGLRFSREKGKRVEAFLPIGQEVMHKYQQKAGGIAQNGISEVFFNIPTTAHILGGCPMGEHAEQGVVDANFKVHGYPNFYVLDGSIIPTNPGVNPSLTITALSEYAMSQIPEKN</sequence>
<dbReference type="GO" id="GO:0050660">
    <property type="term" value="F:flavin adenine dinucleotide binding"/>
    <property type="evidence" value="ECO:0007669"/>
    <property type="project" value="InterPro"/>
</dbReference>
<evidence type="ECO:0000256" key="13">
    <source>
        <dbReference type="ARBA" id="ARBA00049723"/>
    </source>
</evidence>
<evidence type="ECO:0000256" key="6">
    <source>
        <dbReference type="ARBA" id="ARBA00023002"/>
    </source>
</evidence>
<reference evidence="18 19" key="1">
    <citation type="submission" date="2021-12" db="EMBL/GenBank/DDBJ databases">
        <title>Genome sequencing of bacteria with rrn-lacking chromosome and rrn-plasmid.</title>
        <authorList>
            <person name="Anda M."/>
            <person name="Iwasaki W."/>
        </authorList>
    </citation>
    <scope>NUCLEOTIDE SEQUENCE [LARGE SCALE GENOMIC DNA]</scope>
    <source>
        <strain evidence="18 19">NBRC 15940</strain>
    </source>
</reference>
<keyword evidence="10" id="KW-0413">Isomerase</keyword>
<keyword evidence="9" id="KW-0753">Steroid metabolism</keyword>
<comment type="caution">
    <text evidence="18">The sequence shown here is derived from an EMBL/GenBank/DDBJ whole genome shotgun (WGS) entry which is preliminary data.</text>
</comment>
<dbReference type="PANTHER" id="PTHR47470">
    <property type="entry name" value="CHOLESTEROL OXIDASE"/>
    <property type="match status" value="1"/>
</dbReference>
<evidence type="ECO:0000313" key="19">
    <source>
        <dbReference type="Proteomes" id="UP001310022"/>
    </source>
</evidence>
<dbReference type="EC" id="5.3.3.1" evidence="11"/>
<dbReference type="EMBL" id="BQKE01000003">
    <property type="protein sequence ID" value="GJM63994.1"/>
    <property type="molecule type" value="Genomic_DNA"/>
</dbReference>
<dbReference type="EC" id="1.1.3.6" evidence="13"/>
<keyword evidence="3" id="KW-0153">Cholesterol metabolism</keyword>
<comment type="cofactor">
    <cofactor evidence="1">
        <name>FAD</name>
        <dbReference type="ChEBI" id="CHEBI:57692"/>
    </cofactor>
</comment>
<dbReference type="Pfam" id="PF05199">
    <property type="entry name" value="GMC_oxred_C"/>
    <property type="match status" value="1"/>
</dbReference>
<dbReference type="InterPro" id="IPR007867">
    <property type="entry name" value="GMC_OxRtase_C"/>
</dbReference>
<feature type="domain" description="Glucose-methanol-choline oxidoreductase C-terminal" evidence="17">
    <location>
        <begin position="447"/>
        <end position="503"/>
    </location>
</feature>
<evidence type="ECO:0000259" key="17">
    <source>
        <dbReference type="Pfam" id="PF05199"/>
    </source>
</evidence>
<dbReference type="GO" id="GO:0004769">
    <property type="term" value="F:steroid Delta-isomerase activity"/>
    <property type="evidence" value="ECO:0007669"/>
    <property type="project" value="UniProtKB-EC"/>
</dbReference>
<evidence type="ECO:0000256" key="1">
    <source>
        <dbReference type="ARBA" id="ARBA00001974"/>
    </source>
</evidence>